<dbReference type="AlphaFoldDB" id="A0A1F5ZYL2"/>
<proteinExistence type="predicted"/>
<dbReference type="EMBL" id="MFJL01000002">
    <property type="protein sequence ID" value="OGG17137.1"/>
    <property type="molecule type" value="Genomic_DNA"/>
</dbReference>
<evidence type="ECO:0000313" key="2">
    <source>
        <dbReference type="Proteomes" id="UP000176923"/>
    </source>
</evidence>
<reference evidence="1 2" key="1">
    <citation type="journal article" date="2016" name="Nat. Commun.">
        <title>Thousands of microbial genomes shed light on interconnected biogeochemical processes in an aquifer system.</title>
        <authorList>
            <person name="Anantharaman K."/>
            <person name="Brown C.T."/>
            <person name="Hug L.A."/>
            <person name="Sharon I."/>
            <person name="Castelle C.J."/>
            <person name="Probst A.J."/>
            <person name="Thomas B.C."/>
            <person name="Singh A."/>
            <person name="Wilkins M.J."/>
            <person name="Karaoz U."/>
            <person name="Brodie E.L."/>
            <person name="Williams K.H."/>
            <person name="Hubbard S.S."/>
            <person name="Banfield J.F."/>
        </authorList>
    </citation>
    <scope>NUCLEOTIDE SEQUENCE [LARGE SCALE GENOMIC DNA]</scope>
</reference>
<accession>A0A1F5ZYL2</accession>
<comment type="caution">
    <text evidence="1">The sequence shown here is derived from an EMBL/GenBank/DDBJ whole genome shotgun (WGS) entry which is preliminary data.</text>
</comment>
<dbReference type="Proteomes" id="UP000176923">
    <property type="component" value="Unassembled WGS sequence"/>
</dbReference>
<organism evidence="1 2">
    <name type="scientific">Candidatus Gottesmanbacteria bacterium RIFCSPHIGHO2_02_FULL_39_11</name>
    <dbReference type="NCBI Taxonomy" id="1798382"/>
    <lineage>
        <taxon>Bacteria</taxon>
        <taxon>Candidatus Gottesmaniibacteriota</taxon>
    </lineage>
</organism>
<evidence type="ECO:0000313" key="1">
    <source>
        <dbReference type="EMBL" id="OGG17137.1"/>
    </source>
</evidence>
<sequence length="77" mass="8801">MTRTQIYLPGDQLIQLQFLAKKKNTKMSKLIRAFIEHGIENERKKAKKNTFLTDLAGSVTKGPKDVSKNLDKYLYGS</sequence>
<gene>
    <name evidence="1" type="ORF">A3D77_01110</name>
</gene>
<protein>
    <recommendedName>
        <fullName evidence="3">Ribbon-helix-helix protein CopG domain-containing protein</fullName>
    </recommendedName>
</protein>
<name>A0A1F5ZYL2_9BACT</name>
<evidence type="ECO:0008006" key="3">
    <source>
        <dbReference type="Google" id="ProtNLM"/>
    </source>
</evidence>